<keyword evidence="3" id="KW-1185">Reference proteome</keyword>
<accession>A0A4R5A8X6</accession>
<evidence type="ECO:0000256" key="1">
    <source>
        <dbReference type="SAM" id="MobiDB-lite"/>
    </source>
</evidence>
<comment type="caution">
    <text evidence="2">The sequence shown here is derived from an EMBL/GenBank/DDBJ whole genome shotgun (WGS) entry which is preliminary data.</text>
</comment>
<gene>
    <name evidence="2" type="ORF">E1262_15515</name>
</gene>
<evidence type="ECO:0000313" key="3">
    <source>
        <dbReference type="Proteomes" id="UP000295217"/>
    </source>
</evidence>
<reference evidence="2 3" key="1">
    <citation type="submission" date="2019-02" db="EMBL/GenBank/DDBJ databases">
        <title>Draft genome sequences of novel Actinobacteria.</title>
        <authorList>
            <person name="Sahin N."/>
            <person name="Ay H."/>
            <person name="Saygin H."/>
        </authorList>
    </citation>
    <scope>NUCLEOTIDE SEQUENCE [LARGE SCALE GENOMIC DNA]</scope>
    <source>
        <strain evidence="2 3">8K307</strain>
    </source>
</reference>
<organism evidence="2 3">
    <name type="scientific">Jiangella aurantiaca</name>
    <dbReference type="NCBI Taxonomy" id="2530373"/>
    <lineage>
        <taxon>Bacteria</taxon>
        <taxon>Bacillati</taxon>
        <taxon>Actinomycetota</taxon>
        <taxon>Actinomycetes</taxon>
        <taxon>Jiangellales</taxon>
        <taxon>Jiangellaceae</taxon>
        <taxon>Jiangella</taxon>
    </lineage>
</organism>
<feature type="region of interest" description="Disordered" evidence="1">
    <location>
        <begin position="1"/>
        <end position="27"/>
    </location>
</feature>
<name>A0A4R5A8X6_9ACTN</name>
<proteinExistence type="predicted"/>
<dbReference type="Proteomes" id="UP000295217">
    <property type="component" value="Unassembled WGS sequence"/>
</dbReference>
<protein>
    <submittedName>
        <fullName evidence="2">Uncharacterized protein</fullName>
    </submittedName>
</protein>
<evidence type="ECO:0000313" key="2">
    <source>
        <dbReference type="EMBL" id="TDD68653.1"/>
    </source>
</evidence>
<sequence length="81" mass="8842">MARGMDPNPSPLLRSHSTDPHTPATVHGLHHNGLLRVHLTDIGGAIDEYELTVEHALHLAQRLRDAATAMQAFAATRPHAR</sequence>
<dbReference type="EMBL" id="SMLB01000019">
    <property type="protein sequence ID" value="TDD68653.1"/>
    <property type="molecule type" value="Genomic_DNA"/>
</dbReference>
<dbReference type="AlphaFoldDB" id="A0A4R5A8X6"/>